<dbReference type="InterPro" id="IPR003593">
    <property type="entry name" value="AAA+_ATPase"/>
</dbReference>
<dbReference type="SMART" id="SM00382">
    <property type="entry name" value="AAA"/>
    <property type="match status" value="1"/>
</dbReference>
<evidence type="ECO:0000313" key="10">
    <source>
        <dbReference type="Proteomes" id="UP000319212"/>
    </source>
</evidence>
<dbReference type="InterPro" id="IPR027417">
    <property type="entry name" value="P-loop_NTPase"/>
</dbReference>
<dbReference type="AlphaFoldDB" id="A0A502DEJ9"/>
<dbReference type="GO" id="GO:0015833">
    <property type="term" value="P:peptide transport"/>
    <property type="evidence" value="ECO:0007669"/>
    <property type="project" value="InterPro"/>
</dbReference>
<dbReference type="Pfam" id="PF08352">
    <property type="entry name" value="oligo_HPY"/>
    <property type="match status" value="1"/>
</dbReference>
<dbReference type="Gene3D" id="3.40.50.300">
    <property type="entry name" value="P-loop containing nucleotide triphosphate hydrolases"/>
    <property type="match status" value="1"/>
</dbReference>
<evidence type="ECO:0000313" key="9">
    <source>
        <dbReference type="EMBL" id="TPG23593.1"/>
    </source>
</evidence>
<dbReference type="Proteomes" id="UP000319212">
    <property type="component" value="Unassembled WGS sequence"/>
</dbReference>
<evidence type="ECO:0000256" key="7">
    <source>
        <dbReference type="ARBA" id="ARBA00023136"/>
    </source>
</evidence>
<dbReference type="PANTHER" id="PTHR43297:SF2">
    <property type="entry name" value="DIPEPTIDE TRANSPORT ATP-BINDING PROTEIN DPPD"/>
    <property type="match status" value="1"/>
</dbReference>
<proteinExistence type="inferred from homology"/>
<comment type="subcellular location">
    <subcellularLocation>
        <location evidence="1">Cell inner membrane</location>
        <topology evidence="1">Peripheral membrane protein</topology>
    </subcellularLocation>
</comment>
<comment type="caution">
    <text evidence="9">The sequence shown here is derived from an EMBL/GenBank/DDBJ whole genome shotgun (WGS) entry which is preliminary data.</text>
</comment>
<dbReference type="OrthoDB" id="9802772at2"/>
<evidence type="ECO:0000256" key="3">
    <source>
        <dbReference type="ARBA" id="ARBA00022448"/>
    </source>
</evidence>
<evidence type="ECO:0000256" key="2">
    <source>
        <dbReference type="ARBA" id="ARBA00005417"/>
    </source>
</evidence>
<dbReference type="PROSITE" id="PS00211">
    <property type="entry name" value="ABC_TRANSPORTER_1"/>
    <property type="match status" value="1"/>
</dbReference>
<accession>A0A502DEJ9</accession>
<dbReference type="CDD" id="cd03257">
    <property type="entry name" value="ABC_NikE_OppD_transporters"/>
    <property type="match status" value="1"/>
</dbReference>
<keyword evidence="7" id="KW-0472">Membrane</keyword>
<dbReference type="PROSITE" id="PS50893">
    <property type="entry name" value="ABC_TRANSPORTER_2"/>
    <property type="match status" value="1"/>
</dbReference>
<dbReference type="SUPFAM" id="SSF52540">
    <property type="entry name" value="P-loop containing nucleoside triphosphate hydrolases"/>
    <property type="match status" value="1"/>
</dbReference>
<evidence type="ECO:0000259" key="8">
    <source>
        <dbReference type="PROSITE" id="PS50893"/>
    </source>
</evidence>
<reference evidence="9 10" key="1">
    <citation type="journal article" date="2019" name="Environ. Microbiol.">
        <title>Species interactions and distinct microbial communities in high Arctic permafrost affected cryosols are associated with the CH4 and CO2 gas fluxes.</title>
        <authorList>
            <person name="Altshuler I."/>
            <person name="Hamel J."/>
            <person name="Turney S."/>
            <person name="Magnuson E."/>
            <person name="Levesque R."/>
            <person name="Greer C."/>
            <person name="Whyte L.G."/>
        </authorList>
    </citation>
    <scope>NUCLEOTIDE SEQUENCE [LARGE SCALE GENOMIC DNA]</scope>
    <source>
        <strain evidence="9 10">S06.C</strain>
    </source>
</reference>
<dbReference type="InterPro" id="IPR017871">
    <property type="entry name" value="ABC_transporter-like_CS"/>
</dbReference>
<organism evidence="9 10">
    <name type="scientific">Variovorax guangxiensis</name>
    <dbReference type="NCBI Taxonomy" id="1775474"/>
    <lineage>
        <taxon>Bacteria</taxon>
        <taxon>Pseudomonadati</taxon>
        <taxon>Pseudomonadota</taxon>
        <taxon>Betaproteobacteria</taxon>
        <taxon>Burkholderiales</taxon>
        <taxon>Comamonadaceae</taxon>
        <taxon>Variovorax</taxon>
    </lineage>
</organism>
<dbReference type="Pfam" id="PF00005">
    <property type="entry name" value="ABC_tran"/>
    <property type="match status" value="1"/>
</dbReference>
<dbReference type="InterPro" id="IPR003439">
    <property type="entry name" value="ABC_transporter-like_ATP-bd"/>
</dbReference>
<dbReference type="GO" id="GO:0016887">
    <property type="term" value="F:ATP hydrolysis activity"/>
    <property type="evidence" value="ECO:0007669"/>
    <property type="project" value="InterPro"/>
</dbReference>
<dbReference type="EMBL" id="RCZI01000009">
    <property type="protein sequence ID" value="TPG23593.1"/>
    <property type="molecule type" value="Genomic_DNA"/>
</dbReference>
<protein>
    <submittedName>
        <fullName evidence="9">ABC transporter ATP-binding protein</fullName>
    </submittedName>
</protein>
<dbReference type="GO" id="GO:0005886">
    <property type="term" value="C:plasma membrane"/>
    <property type="evidence" value="ECO:0007669"/>
    <property type="project" value="UniProtKB-SubCell"/>
</dbReference>
<keyword evidence="6 9" id="KW-0067">ATP-binding</keyword>
<dbReference type="PANTHER" id="PTHR43297">
    <property type="entry name" value="OLIGOPEPTIDE TRANSPORT ATP-BINDING PROTEIN APPD"/>
    <property type="match status" value="1"/>
</dbReference>
<name>A0A502DEJ9_9BURK</name>
<gene>
    <name evidence="9" type="ORF">EAH82_20395</name>
</gene>
<sequence length="334" mass="36544">MAAPDAGHGEVLLSVQNLGVRFPTPRGDLQALDDVSIDLRRSRTLAIVGESGSGKSVLSRSILRLLPSKALVSPTARIVFDGIDLLAQSQAQMQKVRGRRIAMVFQDPMTALNPVRTIGSQLVEGLRLHLNMPSAAAYQRGLELLQQVGINSPERRLSQYPHELSGGMRQRVVIAMAIACQPELLIADEPTTALDVTVQAEILELLQRLQREHDMTMILITHDLGVAAGFADEIAVMYAGQLVERAVTQDVFKTPRMPYAAALLRSIPRLDDAPHAELFTIGGRPPTTYGDAPAGCRYAARCERRVARCDAETPPIAEGPPGHAFRCWRPLEWQ</sequence>
<comment type="similarity">
    <text evidence="2">Belongs to the ABC transporter superfamily.</text>
</comment>
<evidence type="ECO:0000256" key="5">
    <source>
        <dbReference type="ARBA" id="ARBA00022741"/>
    </source>
</evidence>
<dbReference type="GO" id="GO:0005524">
    <property type="term" value="F:ATP binding"/>
    <property type="evidence" value="ECO:0007669"/>
    <property type="project" value="UniProtKB-KW"/>
</dbReference>
<dbReference type="InterPro" id="IPR050388">
    <property type="entry name" value="ABC_Ni/Peptide_Import"/>
</dbReference>
<dbReference type="FunFam" id="3.40.50.300:FF:000016">
    <property type="entry name" value="Oligopeptide ABC transporter ATP-binding component"/>
    <property type="match status" value="1"/>
</dbReference>
<evidence type="ECO:0000256" key="4">
    <source>
        <dbReference type="ARBA" id="ARBA00022475"/>
    </source>
</evidence>
<keyword evidence="3" id="KW-0813">Transport</keyword>
<evidence type="ECO:0000256" key="1">
    <source>
        <dbReference type="ARBA" id="ARBA00004417"/>
    </source>
</evidence>
<dbReference type="NCBIfam" id="TIGR01727">
    <property type="entry name" value="oligo_HPY"/>
    <property type="match status" value="1"/>
</dbReference>
<dbReference type="InterPro" id="IPR013563">
    <property type="entry name" value="Oligopep_ABC_C"/>
</dbReference>
<keyword evidence="4" id="KW-1003">Cell membrane</keyword>
<dbReference type="GO" id="GO:0055085">
    <property type="term" value="P:transmembrane transport"/>
    <property type="evidence" value="ECO:0007669"/>
    <property type="project" value="UniProtKB-ARBA"/>
</dbReference>
<keyword evidence="5" id="KW-0547">Nucleotide-binding</keyword>
<evidence type="ECO:0000256" key="6">
    <source>
        <dbReference type="ARBA" id="ARBA00022840"/>
    </source>
</evidence>
<feature type="domain" description="ABC transporter" evidence="8">
    <location>
        <begin position="13"/>
        <end position="264"/>
    </location>
</feature>